<feature type="domain" description="Oxidoreductase molybdopterin-binding" evidence="1">
    <location>
        <begin position="191"/>
        <end position="285"/>
    </location>
</feature>
<reference evidence="2" key="1">
    <citation type="journal article" date="2020" name="bioRxiv">
        <title>Whole genome comparisons of ergot fungi reveals the divergence and evolution of species within the genus Claviceps are the result of varying mechanisms driving genome evolution and host range expansion.</title>
        <authorList>
            <person name="Wyka S.A."/>
            <person name="Mondo S.J."/>
            <person name="Liu M."/>
            <person name="Dettman J."/>
            <person name="Nalam V."/>
            <person name="Broders K.D."/>
        </authorList>
    </citation>
    <scope>NUCLEOTIDE SEQUENCE</scope>
    <source>
        <strain evidence="2">CCC 602</strain>
    </source>
</reference>
<dbReference type="OrthoDB" id="10051395at2759"/>
<dbReference type="PANTHER" id="PTHR19372:SF6">
    <property type="entry name" value="SULFITE OXIDASE"/>
    <property type="match status" value="1"/>
</dbReference>
<dbReference type="InterPro" id="IPR000572">
    <property type="entry name" value="OxRdtase_Mopterin-bd_dom"/>
</dbReference>
<dbReference type="InterPro" id="IPR036374">
    <property type="entry name" value="OxRdtase_Mopterin-bd_sf"/>
</dbReference>
<dbReference type="AlphaFoldDB" id="A0A9P7SYN8"/>
<dbReference type="Proteomes" id="UP000748025">
    <property type="component" value="Unassembled WGS sequence"/>
</dbReference>
<dbReference type="GO" id="GO:0006790">
    <property type="term" value="P:sulfur compound metabolic process"/>
    <property type="evidence" value="ECO:0007669"/>
    <property type="project" value="TreeGrafter"/>
</dbReference>
<dbReference type="EMBL" id="SRPW01001290">
    <property type="protein sequence ID" value="KAG6003321.1"/>
    <property type="molecule type" value="Genomic_DNA"/>
</dbReference>
<dbReference type="PANTHER" id="PTHR19372">
    <property type="entry name" value="SULFITE REDUCTASE"/>
    <property type="match status" value="1"/>
</dbReference>
<dbReference type="GO" id="GO:0005739">
    <property type="term" value="C:mitochondrion"/>
    <property type="evidence" value="ECO:0007669"/>
    <property type="project" value="TreeGrafter"/>
</dbReference>
<dbReference type="GO" id="GO:0008482">
    <property type="term" value="F:sulfite oxidase activity"/>
    <property type="evidence" value="ECO:0007669"/>
    <property type="project" value="TreeGrafter"/>
</dbReference>
<proteinExistence type="predicted"/>
<comment type="caution">
    <text evidence="2">The sequence shown here is derived from an EMBL/GenBank/DDBJ whole genome shotgun (WGS) entry which is preliminary data.</text>
</comment>
<evidence type="ECO:0000313" key="2">
    <source>
        <dbReference type="EMBL" id="KAG6003321.1"/>
    </source>
</evidence>
<evidence type="ECO:0000259" key="1">
    <source>
        <dbReference type="Pfam" id="PF00174"/>
    </source>
</evidence>
<dbReference type="SUPFAM" id="SSF56524">
    <property type="entry name" value="Oxidoreductase molybdopterin-binding domain"/>
    <property type="match status" value="1"/>
</dbReference>
<dbReference type="Gene3D" id="3.90.420.10">
    <property type="entry name" value="Oxidoreductase, molybdopterin-binding domain"/>
    <property type="match status" value="1"/>
</dbReference>
<dbReference type="InterPro" id="IPR008335">
    <property type="entry name" value="Mopterin_OxRdtase_euk"/>
</dbReference>
<evidence type="ECO:0000313" key="3">
    <source>
        <dbReference type="Proteomes" id="UP000748025"/>
    </source>
</evidence>
<accession>A0A9P7SYN8</accession>
<dbReference type="PRINTS" id="PR00407">
    <property type="entry name" value="EUMOPTERIN"/>
</dbReference>
<dbReference type="Pfam" id="PF00174">
    <property type="entry name" value="Oxidored_molyb"/>
    <property type="match status" value="2"/>
</dbReference>
<organism evidence="2 3">
    <name type="scientific">Claviceps pusilla</name>
    <dbReference type="NCBI Taxonomy" id="123648"/>
    <lineage>
        <taxon>Eukaryota</taxon>
        <taxon>Fungi</taxon>
        <taxon>Dikarya</taxon>
        <taxon>Ascomycota</taxon>
        <taxon>Pezizomycotina</taxon>
        <taxon>Sordariomycetes</taxon>
        <taxon>Hypocreomycetidae</taxon>
        <taxon>Hypocreales</taxon>
        <taxon>Clavicipitaceae</taxon>
        <taxon>Claviceps</taxon>
    </lineage>
</organism>
<protein>
    <recommendedName>
        <fullName evidence="1">Oxidoreductase molybdopterin-binding domain-containing protein</fullName>
    </recommendedName>
</protein>
<feature type="domain" description="Oxidoreductase molybdopterin-binding" evidence="1">
    <location>
        <begin position="291"/>
        <end position="335"/>
    </location>
</feature>
<dbReference type="GO" id="GO:0020037">
    <property type="term" value="F:heme binding"/>
    <property type="evidence" value="ECO:0007669"/>
    <property type="project" value="TreeGrafter"/>
</dbReference>
<sequence length="494" mass="54954">MPTQARSVSSVVDKTTRNRPDEWKIEQGHAAAALPVLDMTGPQNKELEIQTFGPLTRDEERKLLGLWGMLMSYLPRRGKDGFVEWENHPDKKAAAHKILTSRTLSPPNAEYQLGEILGTNPALRSARWAMWHRVLGAELGRVPDDSWETVLKEKHPDMLHLLQFPYNGEPPKGLVTEKDMTPNALHFVRNHGGNPLIDARHYKFSLDGLVARPGDFTLDDLMDTSRFGRMERTMTMQCSGTRRIEQMLKYPGQGDEVPQAPWAEGAIGTTTYVGASLKKMVKACGGLVGAFPWSKVKANEVMLAWAMNGDALPAIHGYPGYPLRVTVLGYFGARSGQVAVSDQGHPVPRMGLLGRRTMAGATRALGRRRLQLVHGSSGEADEEAQVDVADLAFPTALRRRELDRGCVPLAGTMPSARSHTQPPDVRTDWNWGLHVTSSCHRTSVYSVNKARLDEFDERGIPFGPITVRLAFPFQTREDYAEFWDKNGGRDAEDE</sequence>
<name>A0A9P7SYN8_9HYPO</name>
<dbReference type="GO" id="GO:0043546">
    <property type="term" value="F:molybdopterin cofactor binding"/>
    <property type="evidence" value="ECO:0007669"/>
    <property type="project" value="TreeGrafter"/>
</dbReference>
<gene>
    <name evidence="2" type="ORF">E4U43_000935</name>
</gene>
<keyword evidence="3" id="KW-1185">Reference proteome</keyword>